<feature type="domain" description="CCHC-type" evidence="9">
    <location>
        <begin position="181"/>
        <end position="195"/>
    </location>
</feature>
<dbReference type="GO" id="GO:0071013">
    <property type="term" value="C:catalytic step 2 spliceosome"/>
    <property type="evidence" value="ECO:0007669"/>
    <property type="project" value="TreeGrafter"/>
</dbReference>
<evidence type="ECO:0000256" key="6">
    <source>
        <dbReference type="ARBA" id="ARBA00023242"/>
    </source>
</evidence>
<feature type="compositionally biased region" description="Low complexity" evidence="8">
    <location>
        <begin position="563"/>
        <end position="574"/>
    </location>
</feature>
<accession>A0A9W7YCD6</accession>
<dbReference type="PANTHER" id="PTHR13316:SF0">
    <property type="entry name" value="ZINC FINGER CCHC DOMAIN-CONTAINING PROTEIN 8"/>
    <property type="match status" value="1"/>
</dbReference>
<feature type="compositionally biased region" description="Basic and acidic residues" evidence="8">
    <location>
        <begin position="328"/>
        <end position="345"/>
    </location>
</feature>
<evidence type="ECO:0000313" key="11">
    <source>
        <dbReference type="Proteomes" id="UP001143981"/>
    </source>
</evidence>
<dbReference type="PANTHER" id="PTHR13316">
    <property type="entry name" value="ZINC FINGER, CCHC DOMAIN CONTAINING 8"/>
    <property type="match status" value="1"/>
</dbReference>
<dbReference type="SMART" id="SM00581">
    <property type="entry name" value="PSP"/>
    <property type="match status" value="1"/>
</dbReference>
<dbReference type="EMBL" id="JANBOI010000001">
    <property type="protein sequence ID" value="KAJ1736268.1"/>
    <property type="molecule type" value="Genomic_DNA"/>
</dbReference>
<feature type="region of interest" description="Disordered" evidence="8">
    <location>
        <begin position="317"/>
        <end position="376"/>
    </location>
</feature>
<feature type="region of interest" description="Disordered" evidence="8">
    <location>
        <begin position="59"/>
        <end position="131"/>
    </location>
</feature>
<dbReference type="GO" id="GO:0008270">
    <property type="term" value="F:zinc ion binding"/>
    <property type="evidence" value="ECO:0007669"/>
    <property type="project" value="UniProtKB-KW"/>
</dbReference>
<evidence type="ECO:0000256" key="2">
    <source>
        <dbReference type="ARBA" id="ARBA00007497"/>
    </source>
</evidence>
<evidence type="ECO:0000256" key="3">
    <source>
        <dbReference type="ARBA" id="ARBA00022723"/>
    </source>
</evidence>
<keyword evidence="5" id="KW-0862">Zinc</keyword>
<feature type="region of interest" description="Disordered" evidence="8">
    <location>
        <begin position="393"/>
        <end position="439"/>
    </location>
</feature>
<keyword evidence="11" id="KW-1185">Reference proteome</keyword>
<feature type="compositionally biased region" description="Low complexity" evidence="8">
    <location>
        <begin position="1"/>
        <end position="20"/>
    </location>
</feature>
<name>A0A9W7YCD6_9FUNG</name>
<dbReference type="InterPro" id="IPR006568">
    <property type="entry name" value="PSP_pro-rich"/>
</dbReference>
<dbReference type="Pfam" id="PF04046">
    <property type="entry name" value="PSP"/>
    <property type="match status" value="1"/>
</dbReference>
<dbReference type="PROSITE" id="PS50158">
    <property type="entry name" value="ZF_CCHC"/>
    <property type="match status" value="1"/>
</dbReference>
<feature type="compositionally biased region" description="Basic and acidic residues" evidence="8">
    <location>
        <begin position="413"/>
        <end position="436"/>
    </location>
</feature>
<dbReference type="Proteomes" id="UP001143981">
    <property type="component" value="Unassembled WGS sequence"/>
</dbReference>
<proteinExistence type="inferred from homology"/>
<feature type="compositionally biased region" description="Basic and acidic residues" evidence="8">
    <location>
        <begin position="59"/>
        <end position="78"/>
    </location>
</feature>
<dbReference type="InterPro" id="IPR001878">
    <property type="entry name" value="Znf_CCHC"/>
</dbReference>
<reference evidence="10" key="1">
    <citation type="submission" date="2022-07" db="EMBL/GenBank/DDBJ databases">
        <title>Phylogenomic reconstructions and comparative analyses of Kickxellomycotina fungi.</title>
        <authorList>
            <person name="Reynolds N.K."/>
            <person name="Stajich J.E."/>
            <person name="Barry K."/>
            <person name="Grigoriev I.V."/>
            <person name="Crous P."/>
            <person name="Smith M.E."/>
        </authorList>
    </citation>
    <scope>NUCLEOTIDE SEQUENCE</scope>
    <source>
        <strain evidence="10">BCRC 34381</strain>
    </source>
</reference>
<feature type="region of interest" description="Disordered" evidence="8">
    <location>
        <begin position="478"/>
        <end position="590"/>
    </location>
</feature>
<dbReference type="OrthoDB" id="8026949at2759"/>
<evidence type="ECO:0000313" key="10">
    <source>
        <dbReference type="EMBL" id="KAJ1736268.1"/>
    </source>
</evidence>
<evidence type="ECO:0000259" key="9">
    <source>
        <dbReference type="PROSITE" id="PS50158"/>
    </source>
</evidence>
<protein>
    <submittedName>
        <fullName evidence="10">Zinc finger CCHC domain-containing protein 8</fullName>
    </submittedName>
</protein>
<evidence type="ECO:0000256" key="1">
    <source>
        <dbReference type="ARBA" id="ARBA00004642"/>
    </source>
</evidence>
<evidence type="ECO:0000256" key="8">
    <source>
        <dbReference type="SAM" id="MobiDB-lite"/>
    </source>
</evidence>
<dbReference type="GO" id="GO:0003723">
    <property type="term" value="F:RNA binding"/>
    <property type="evidence" value="ECO:0007669"/>
    <property type="project" value="TreeGrafter"/>
</dbReference>
<organism evidence="10 11">
    <name type="scientific">Coemansia biformis</name>
    <dbReference type="NCBI Taxonomy" id="1286918"/>
    <lineage>
        <taxon>Eukaryota</taxon>
        <taxon>Fungi</taxon>
        <taxon>Fungi incertae sedis</taxon>
        <taxon>Zoopagomycota</taxon>
        <taxon>Kickxellomycotina</taxon>
        <taxon>Kickxellomycetes</taxon>
        <taxon>Kickxellales</taxon>
        <taxon>Kickxellaceae</taxon>
        <taxon>Coemansia</taxon>
    </lineage>
</organism>
<dbReference type="GO" id="GO:0005654">
    <property type="term" value="C:nucleoplasm"/>
    <property type="evidence" value="ECO:0007669"/>
    <property type="project" value="UniProtKB-SubCell"/>
</dbReference>
<comment type="caution">
    <text evidence="10">The sequence shown here is derived from an EMBL/GenBank/DDBJ whole genome shotgun (WGS) entry which is preliminary data.</text>
</comment>
<feature type="region of interest" description="Disordered" evidence="8">
    <location>
        <begin position="1"/>
        <end position="29"/>
    </location>
</feature>
<keyword evidence="3" id="KW-0479">Metal-binding</keyword>
<dbReference type="AlphaFoldDB" id="A0A9W7YCD6"/>
<evidence type="ECO:0000256" key="4">
    <source>
        <dbReference type="ARBA" id="ARBA00022771"/>
    </source>
</evidence>
<keyword evidence="6" id="KW-0539">Nucleus</keyword>
<gene>
    <name evidence="10" type="primary">ZCCHC8</name>
    <name evidence="10" type="ORF">LPJ61_000052</name>
</gene>
<dbReference type="InterPro" id="IPR052115">
    <property type="entry name" value="NEXT_complex_subunit_ZCCHC8"/>
</dbReference>
<keyword evidence="4 7" id="KW-0863">Zinc-finger</keyword>
<evidence type="ECO:0000256" key="5">
    <source>
        <dbReference type="ARBA" id="ARBA00022833"/>
    </source>
</evidence>
<sequence>MSDGEAGSADDASGPDAARSQTPSADSDLLLRLRFGASVSDDIRQRIVRYARRLLRRDSAPTPERRGADGRGRLRHCDAYPANGYRGSGDARASRKRRRGCADSDASDGHETDRAGLQSGAAEPRDAPGRAQSVALYSRAAGFDLDTTRGDVSDAEVTYEHGTLAVVGLTADSQQALGNPCFNCALPGHELRDCPMPVDDRRVDASRRAFREKGSGQFSGRFYLAAEDEKRMDELRKSLRPGQPLSQGLRLALGLKRECDVPEYIDSMYRYGYPPAYLGHDPGQDPLRTRTAVAPQVPPTPSLRVYRDIDDFDRAHRIGRTDGAGNIGDKDDPRVDELAGVRSNDEESGEEGAVSEGELSAEENGPANGGCSPAPARNIPLVQYSGLDLSEFDFSSTEHPGRPLRPYTPRYHTRADYRSPHFDGRYADSGRRRQDRNNYGQHDYYQAFHSEPSMAGSTYDDGWGGMLANYYNSAGRGGYGTPSRADRPQDSIGRSAAPSPLDVQRDGRPSTMTVSQAARGDQALYGSPQLATARDAASDTPAKTEYVPGAQDVPDAPAPPPAALSTTGATGAADCDGELEDGECDMEVSE</sequence>
<comment type="similarity">
    <text evidence="2">Belongs to the ZCCHC8 family.</text>
</comment>
<feature type="compositionally biased region" description="Acidic residues" evidence="8">
    <location>
        <begin position="575"/>
        <end position="590"/>
    </location>
</feature>
<comment type="subcellular location">
    <subcellularLocation>
        <location evidence="1">Nucleus</location>
        <location evidence="1">Nucleoplasm</location>
    </subcellularLocation>
</comment>
<evidence type="ECO:0000256" key="7">
    <source>
        <dbReference type="PROSITE-ProRule" id="PRU00047"/>
    </source>
</evidence>